<evidence type="ECO:0008006" key="3">
    <source>
        <dbReference type="Google" id="ProtNLM"/>
    </source>
</evidence>
<reference evidence="1" key="1">
    <citation type="journal article" date="2014" name="Int. J. Syst. Evol. Microbiol.">
        <title>Complete genome sequence of Corynebacterium casei LMG S-19264T (=DSM 44701T), isolated from a smear-ripened cheese.</title>
        <authorList>
            <consortium name="US DOE Joint Genome Institute (JGI-PGF)"/>
            <person name="Walter F."/>
            <person name="Albersmeier A."/>
            <person name="Kalinowski J."/>
            <person name="Ruckert C."/>
        </authorList>
    </citation>
    <scope>NUCLEOTIDE SEQUENCE</scope>
    <source>
        <strain evidence="1">CGMCC 4.5737</strain>
    </source>
</reference>
<gene>
    <name evidence="1" type="ORF">GCM10012275_33430</name>
</gene>
<comment type="caution">
    <text evidence="1">The sequence shown here is derived from an EMBL/GenBank/DDBJ whole genome shotgun (WGS) entry which is preliminary data.</text>
</comment>
<sequence length="102" mass="10710">MTAVPGGDELGRRLAAVRGRARNVDGSVQVAATVHGAIAELRLDERALAMGAERLGAEIVRLAAQASVSAMREELAELAHELGADRAAELIDALDPEDDRRG</sequence>
<evidence type="ECO:0000313" key="2">
    <source>
        <dbReference type="Proteomes" id="UP000637578"/>
    </source>
</evidence>
<protein>
    <recommendedName>
        <fullName evidence="3">YbaB/EbfC DNA-binding family protein</fullName>
    </recommendedName>
</protein>
<dbReference type="EMBL" id="BMMK01000014">
    <property type="protein sequence ID" value="GGM59622.1"/>
    <property type="molecule type" value="Genomic_DNA"/>
</dbReference>
<proteinExistence type="predicted"/>
<name>A0A8J3FX71_9PSEU</name>
<reference evidence="1" key="2">
    <citation type="submission" date="2020-09" db="EMBL/GenBank/DDBJ databases">
        <authorList>
            <person name="Sun Q."/>
            <person name="Zhou Y."/>
        </authorList>
    </citation>
    <scope>NUCLEOTIDE SEQUENCE</scope>
    <source>
        <strain evidence="1">CGMCC 4.5737</strain>
    </source>
</reference>
<dbReference type="AlphaFoldDB" id="A0A8J3FX71"/>
<dbReference type="Gene3D" id="3.30.1310.10">
    <property type="entry name" value="Nucleoid-associated protein YbaB-like domain"/>
    <property type="match status" value="1"/>
</dbReference>
<dbReference type="Proteomes" id="UP000637578">
    <property type="component" value="Unassembled WGS sequence"/>
</dbReference>
<dbReference type="InterPro" id="IPR036894">
    <property type="entry name" value="YbaB-like_sf"/>
</dbReference>
<dbReference type="RefSeq" id="WP_189058651.1">
    <property type="nucleotide sequence ID" value="NZ_BMMK01000014.1"/>
</dbReference>
<accession>A0A8J3FX71</accession>
<evidence type="ECO:0000313" key="1">
    <source>
        <dbReference type="EMBL" id="GGM59622.1"/>
    </source>
</evidence>
<organism evidence="1 2">
    <name type="scientific">Longimycelium tulufanense</name>
    <dbReference type="NCBI Taxonomy" id="907463"/>
    <lineage>
        <taxon>Bacteria</taxon>
        <taxon>Bacillati</taxon>
        <taxon>Actinomycetota</taxon>
        <taxon>Actinomycetes</taxon>
        <taxon>Pseudonocardiales</taxon>
        <taxon>Pseudonocardiaceae</taxon>
        <taxon>Longimycelium</taxon>
    </lineage>
</organism>
<keyword evidence="2" id="KW-1185">Reference proteome</keyword>